<evidence type="ECO:0000313" key="7">
    <source>
        <dbReference type="Proteomes" id="UP000318741"/>
    </source>
</evidence>
<feature type="signal peptide" evidence="5">
    <location>
        <begin position="1"/>
        <end position="25"/>
    </location>
</feature>
<organism evidence="6 7">
    <name type="scientific">Alienimonas californiensis</name>
    <dbReference type="NCBI Taxonomy" id="2527989"/>
    <lineage>
        <taxon>Bacteria</taxon>
        <taxon>Pseudomonadati</taxon>
        <taxon>Planctomycetota</taxon>
        <taxon>Planctomycetia</taxon>
        <taxon>Planctomycetales</taxon>
        <taxon>Planctomycetaceae</taxon>
        <taxon>Alienimonas</taxon>
    </lineage>
</organism>
<dbReference type="SUPFAM" id="SSF111384">
    <property type="entry name" value="OmpH-like"/>
    <property type="match status" value="1"/>
</dbReference>
<dbReference type="GO" id="GO:0051082">
    <property type="term" value="F:unfolded protein binding"/>
    <property type="evidence" value="ECO:0007669"/>
    <property type="project" value="InterPro"/>
</dbReference>
<dbReference type="Gene3D" id="3.30.910.20">
    <property type="entry name" value="Skp domain"/>
    <property type="match status" value="1"/>
</dbReference>
<comment type="similarity">
    <text evidence="1">Belongs to the Skp family.</text>
</comment>
<proteinExistence type="inferred from homology"/>
<evidence type="ECO:0000256" key="4">
    <source>
        <dbReference type="SAM" id="MobiDB-lite"/>
    </source>
</evidence>
<feature type="region of interest" description="Disordered" evidence="4">
    <location>
        <begin position="202"/>
        <end position="232"/>
    </location>
</feature>
<evidence type="ECO:0000313" key="6">
    <source>
        <dbReference type="EMBL" id="QDT17495.1"/>
    </source>
</evidence>
<dbReference type="Proteomes" id="UP000318741">
    <property type="component" value="Chromosome"/>
</dbReference>
<dbReference type="AlphaFoldDB" id="A0A517PDM9"/>
<dbReference type="KEGG" id="acaf:CA12_36210"/>
<feature type="chain" id="PRO_5022178732" evidence="5">
    <location>
        <begin position="26"/>
        <end position="232"/>
    </location>
</feature>
<dbReference type="Pfam" id="PF03938">
    <property type="entry name" value="OmpH"/>
    <property type="match status" value="1"/>
</dbReference>
<evidence type="ECO:0000256" key="5">
    <source>
        <dbReference type="SAM" id="SignalP"/>
    </source>
</evidence>
<accession>A0A517PDM9</accession>
<keyword evidence="2 5" id="KW-0732">Signal</keyword>
<dbReference type="EMBL" id="CP036265">
    <property type="protein sequence ID" value="QDT17495.1"/>
    <property type="molecule type" value="Genomic_DNA"/>
</dbReference>
<keyword evidence="3" id="KW-0175">Coiled coil</keyword>
<sequence precursor="true">MTAIRPFISAAAAAALAFSAQTGQAQQPAAATAPTGPVAVIDMAEVFANYDKFEDVRETLKAEIQAEGAKAEGLAKEVQTLQAQLQAGTIAQDSEEYLQKAVALKNKQTELQAEQMRISQRFMKKEAELYKEIYNDVTAMVKMWCERKSYSLVIRYKRDGVDEAKQTNDILQGMNRLVVYHTPQDDITDTIIYALDRSYSAKSGKPARDQSVEGYVSPYAPKTAEAPAVPGN</sequence>
<reference evidence="6 7" key="1">
    <citation type="submission" date="2019-02" db="EMBL/GenBank/DDBJ databases">
        <title>Deep-cultivation of Planctomycetes and their phenomic and genomic characterization uncovers novel biology.</title>
        <authorList>
            <person name="Wiegand S."/>
            <person name="Jogler M."/>
            <person name="Boedeker C."/>
            <person name="Pinto D."/>
            <person name="Vollmers J."/>
            <person name="Rivas-Marin E."/>
            <person name="Kohn T."/>
            <person name="Peeters S.H."/>
            <person name="Heuer A."/>
            <person name="Rast P."/>
            <person name="Oberbeckmann S."/>
            <person name="Bunk B."/>
            <person name="Jeske O."/>
            <person name="Meyerdierks A."/>
            <person name="Storesund J.E."/>
            <person name="Kallscheuer N."/>
            <person name="Luecker S."/>
            <person name="Lage O.M."/>
            <person name="Pohl T."/>
            <person name="Merkel B.J."/>
            <person name="Hornburger P."/>
            <person name="Mueller R.-W."/>
            <person name="Bruemmer F."/>
            <person name="Labrenz M."/>
            <person name="Spormann A.M."/>
            <person name="Op den Camp H."/>
            <person name="Overmann J."/>
            <person name="Amann R."/>
            <person name="Jetten M.S.M."/>
            <person name="Mascher T."/>
            <person name="Medema M.H."/>
            <person name="Devos D.P."/>
            <person name="Kaster A.-K."/>
            <person name="Ovreas L."/>
            <person name="Rohde M."/>
            <person name="Galperin M.Y."/>
            <person name="Jogler C."/>
        </authorList>
    </citation>
    <scope>NUCLEOTIDE SEQUENCE [LARGE SCALE GENOMIC DNA]</scope>
    <source>
        <strain evidence="6 7">CA12</strain>
    </source>
</reference>
<keyword evidence="7" id="KW-1185">Reference proteome</keyword>
<dbReference type="InterPro" id="IPR005632">
    <property type="entry name" value="Chaperone_Skp"/>
</dbReference>
<dbReference type="PANTHER" id="PTHR35089">
    <property type="entry name" value="CHAPERONE PROTEIN SKP"/>
    <property type="match status" value="1"/>
</dbReference>
<evidence type="ECO:0000256" key="1">
    <source>
        <dbReference type="ARBA" id="ARBA00009091"/>
    </source>
</evidence>
<gene>
    <name evidence="6" type="ORF">CA12_36210</name>
</gene>
<dbReference type="SMART" id="SM00935">
    <property type="entry name" value="OmpH"/>
    <property type="match status" value="1"/>
</dbReference>
<evidence type="ECO:0000256" key="3">
    <source>
        <dbReference type="SAM" id="Coils"/>
    </source>
</evidence>
<feature type="coiled-coil region" evidence="3">
    <location>
        <begin position="57"/>
        <end position="114"/>
    </location>
</feature>
<dbReference type="PANTHER" id="PTHR35089:SF1">
    <property type="entry name" value="CHAPERONE PROTEIN SKP"/>
    <property type="match status" value="1"/>
</dbReference>
<dbReference type="InterPro" id="IPR024930">
    <property type="entry name" value="Skp_dom_sf"/>
</dbReference>
<dbReference type="GO" id="GO:0050821">
    <property type="term" value="P:protein stabilization"/>
    <property type="evidence" value="ECO:0007669"/>
    <property type="project" value="TreeGrafter"/>
</dbReference>
<name>A0A517PDM9_9PLAN</name>
<protein>
    <submittedName>
        <fullName evidence="6">Outer membrane protein (OmpH-like)</fullName>
    </submittedName>
</protein>
<dbReference type="RefSeq" id="WP_165700842.1">
    <property type="nucleotide sequence ID" value="NZ_CP036265.1"/>
</dbReference>
<evidence type="ECO:0000256" key="2">
    <source>
        <dbReference type="ARBA" id="ARBA00022729"/>
    </source>
</evidence>
<dbReference type="GO" id="GO:0005829">
    <property type="term" value="C:cytosol"/>
    <property type="evidence" value="ECO:0007669"/>
    <property type="project" value="TreeGrafter"/>
</dbReference>